<comment type="caution">
    <text evidence="2">The sequence shown here is derived from an EMBL/GenBank/DDBJ whole genome shotgun (WGS) entry which is preliminary data.</text>
</comment>
<proteinExistence type="predicted"/>
<dbReference type="AlphaFoldDB" id="A0A094J9H7"/>
<keyword evidence="1" id="KW-0732">Signal</keyword>
<evidence type="ECO:0000256" key="1">
    <source>
        <dbReference type="SAM" id="SignalP"/>
    </source>
</evidence>
<sequence length="242" mass="26843">MTKVSIALLLLLLSGCSCTGHFLQEANVTLSDATTLSYSGETSVNSAKYALKLARQHPEIKRLIINSDGGDAIGGMMLGEWVHRQQIVVEVKQRCFATCANYVVTAAAETVVGPDAQLGWFGGAWQPDTDRPWYTFLIPGYDKNHNLTLADWRAVEQEYFARIGVREEITILGEVTKFKQQRQQKGMWSYCPQDLHKLGVRNIRFADNTVDADIEVLQFAPGELELFLANSPIKPQPAVAGL</sequence>
<dbReference type="PROSITE" id="PS51257">
    <property type="entry name" value="PROKAR_LIPOPROTEIN"/>
    <property type="match status" value="1"/>
</dbReference>
<feature type="signal peptide" evidence="1">
    <location>
        <begin position="1"/>
        <end position="19"/>
    </location>
</feature>
<organism evidence="2 3">
    <name type="scientific">Shewanella mangrovi</name>
    <dbReference type="NCBI Taxonomy" id="1515746"/>
    <lineage>
        <taxon>Bacteria</taxon>
        <taxon>Pseudomonadati</taxon>
        <taxon>Pseudomonadota</taxon>
        <taxon>Gammaproteobacteria</taxon>
        <taxon>Alteromonadales</taxon>
        <taxon>Shewanellaceae</taxon>
        <taxon>Shewanella</taxon>
    </lineage>
</organism>
<dbReference type="eggNOG" id="COG3904">
    <property type="taxonomic scope" value="Bacteria"/>
</dbReference>
<dbReference type="RefSeq" id="WP_037444664.1">
    <property type="nucleotide sequence ID" value="NZ_JPEO01000016.1"/>
</dbReference>
<accession>A0A094J9H7</accession>
<keyword evidence="3" id="KW-1185">Reference proteome</keyword>
<evidence type="ECO:0000313" key="3">
    <source>
        <dbReference type="Proteomes" id="UP000029264"/>
    </source>
</evidence>
<gene>
    <name evidence="2" type="ORF">HR45_15735</name>
</gene>
<evidence type="ECO:0008006" key="4">
    <source>
        <dbReference type="Google" id="ProtNLM"/>
    </source>
</evidence>
<feature type="chain" id="PRO_5001905766" description="Lipoprotein" evidence="1">
    <location>
        <begin position="20"/>
        <end position="242"/>
    </location>
</feature>
<name>A0A094J9H7_9GAMM</name>
<dbReference type="Proteomes" id="UP000029264">
    <property type="component" value="Unassembled WGS sequence"/>
</dbReference>
<dbReference type="OrthoDB" id="8581915at2"/>
<dbReference type="STRING" id="1515746.HR45_15735"/>
<dbReference type="EMBL" id="JPEO01000016">
    <property type="protein sequence ID" value="KFZ36580.1"/>
    <property type="molecule type" value="Genomic_DNA"/>
</dbReference>
<protein>
    <recommendedName>
        <fullName evidence="4">Lipoprotein</fullName>
    </recommendedName>
</protein>
<evidence type="ECO:0000313" key="2">
    <source>
        <dbReference type="EMBL" id="KFZ36580.1"/>
    </source>
</evidence>
<reference evidence="2 3" key="1">
    <citation type="submission" date="2014-06" db="EMBL/GenBank/DDBJ databases">
        <title>Shewanella sp. YQH10.</title>
        <authorList>
            <person name="Liu Y."/>
            <person name="Zeng R."/>
        </authorList>
    </citation>
    <scope>NUCLEOTIDE SEQUENCE [LARGE SCALE GENOMIC DNA]</scope>
    <source>
        <strain evidence="2 3">YQH10</strain>
    </source>
</reference>